<evidence type="ECO:0000313" key="2">
    <source>
        <dbReference type="Proteomes" id="UP000439903"/>
    </source>
</evidence>
<keyword evidence="1" id="KW-0347">Helicase</keyword>
<dbReference type="AlphaFoldDB" id="A0A8H3X9S7"/>
<dbReference type="OrthoDB" id="2409008at2759"/>
<keyword evidence="1" id="KW-0378">Hydrolase</keyword>
<comment type="caution">
    <text evidence="1">The sequence shown here is derived from an EMBL/GenBank/DDBJ whole genome shotgun (WGS) entry which is preliminary data.</text>
</comment>
<proteinExistence type="predicted"/>
<keyword evidence="1" id="KW-0547">Nucleotide-binding</keyword>
<dbReference type="EMBL" id="WTPW01001506">
    <property type="protein sequence ID" value="KAF0431633.1"/>
    <property type="molecule type" value="Genomic_DNA"/>
</dbReference>
<keyword evidence="2" id="KW-1185">Reference proteome</keyword>
<keyword evidence="1" id="KW-0067">ATP-binding</keyword>
<protein>
    <submittedName>
        <fullName evidence="1">ATP-dependent DNA helicase pif1</fullName>
    </submittedName>
</protein>
<evidence type="ECO:0000313" key="1">
    <source>
        <dbReference type="EMBL" id="KAF0431633.1"/>
    </source>
</evidence>
<name>A0A8H3X9S7_GIGMA</name>
<reference evidence="1 2" key="1">
    <citation type="journal article" date="2019" name="Environ. Microbiol.">
        <title>At the nexus of three kingdoms: the genome of the mycorrhizal fungus Gigaspora margarita provides insights into plant, endobacterial and fungal interactions.</title>
        <authorList>
            <person name="Venice F."/>
            <person name="Ghignone S."/>
            <person name="Salvioli di Fossalunga A."/>
            <person name="Amselem J."/>
            <person name="Novero M."/>
            <person name="Xianan X."/>
            <person name="Sedzielewska Toro K."/>
            <person name="Morin E."/>
            <person name="Lipzen A."/>
            <person name="Grigoriev I.V."/>
            <person name="Henrissat B."/>
            <person name="Martin F.M."/>
            <person name="Bonfante P."/>
        </authorList>
    </citation>
    <scope>NUCLEOTIDE SEQUENCE [LARGE SCALE GENOMIC DNA]</scope>
    <source>
        <strain evidence="1 2">BEG34</strain>
    </source>
</reference>
<dbReference type="GO" id="GO:0004386">
    <property type="term" value="F:helicase activity"/>
    <property type="evidence" value="ECO:0007669"/>
    <property type="project" value="UniProtKB-KW"/>
</dbReference>
<sequence>MLKTRKCSCCDHTKNIEEFFNHKYGYLKTCNLCRKKLNLPSASNSSITSNDIELYDGDNTSEIIELDDVEDYILTEVEACENSEIGMELDLNINVSNEEHSEVLFKKIITAIQTANGYKWNYMCQYHNTSKKQSYWYTCSLLSKYEHAASNPKRLCMKQTHFNCEGLVKLSLNYENSIMHLYLRHNELHLHPLIKESVNENIITFIKNNLYLTPSQLWEILQQQSPILTQKQ</sequence>
<dbReference type="Proteomes" id="UP000439903">
    <property type="component" value="Unassembled WGS sequence"/>
</dbReference>
<gene>
    <name evidence="1" type="ORF">F8M41_005371</name>
</gene>
<organism evidence="1 2">
    <name type="scientific">Gigaspora margarita</name>
    <dbReference type="NCBI Taxonomy" id="4874"/>
    <lineage>
        <taxon>Eukaryota</taxon>
        <taxon>Fungi</taxon>
        <taxon>Fungi incertae sedis</taxon>
        <taxon>Mucoromycota</taxon>
        <taxon>Glomeromycotina</taxon>
        <taxon>Glomeromycetes</taxon>
        <taxon>Diversisporales</taxon>
        <taxon>Gigasporaceae</taxon>
        <taxon>Gigaspora</taxon>
    </lineage>
</organism>
<accession>A0A8H3X9S7</accession>